<dbReference type="Gene3D" id="1.10.287.950">
    <property type="entry name" value="Methyl-accepting chemotaxis protein"/>
    <property type="match status" value="1"/>
</dbReference>
<name>A0A1E5FZE3_9FIRM</name>
<dbReference type="AlphaFoldDB" id="A0A1E5FZE3"/>
<evidence type="ECO:0000313" key="3">
    <source>
        <dbReference type="Proteomes" id="UP000094296"/>
    </source>
</evidence>
<organism evidence="2 3">
    <name type="scientific">Desulfuribacillus alkaliarsenatis</name>
    <dbReference type="NCBI Taxonomy" id="766136"/>
    <lineage>
        <taxon>Bacteria</taxon>
        <taxon>Bacillati</taxon>
        <taxon>Bacillota</taxon>
        <taxon>Desulfuribacillia</taxon>
        <taxon>Desulfuribacillales</taxon>
        <taxon>Desulfuribacillaceae</taxon>
        <taxon>Desulfuribacillus</taxon>
    </lineage>
</organism>
<dbReference type="Proteomes" id="UP000094296">
    <property type="component" value="Unassembled WGS sequence"/>
</dbReference>
<sequence length="608" mass="69626">MSIEANNQKIEEVSSDIEQLIATTEDLYGAIFDQLPSLESEIDLTAREVEILLDFFIHHNERESSGESVQQLSRILKQVEAEVRQTTANMVDEQQIRKIIESFLRKGDSEDEISVEDVMEVIYKVKERITDIELISMNAIIFSGKLGEEGKAFGVISDNIMSFSNKVDSQYRSMEEHALGLGSWNQKFTDSLDVILKYHNRLTTEQIHEFVGIFDSVFSSLETVRKVLGELNSTVYLAVEPVQELMVKIQVQDILRQGLENVQKCLLTVVDNNQKFCLEDKCTPEQRMDILSFNRALIQLVIDLLMSIKERLLESLEEIEQPINLMKHQLSGLVEDESALAEYFGGKEFDTNAIKEIFQKVNSFLDTFDTELTELEQQMTEFTSINDSFYGQINEIEKRIRKIKSSVGHLQKLNILSRIELSRINLQGTAFVSQIQSISDQVIKEVDKNEQYVTQLKGRLQNDLRQFQLVLGNNIARIVEMKQVVISAKDKLSMIEGLIIDAIRPIGATSIQLYKEIVSIGDKLTVKSDIYQMVESIEARLFDIYGLIEDEYRQGLDDLGLETWENKSHDLEEILQHFTTHSERVVAQLHMNDKQVDIGSEDGELTLF</sequence>
<dbReference type="OrthoDB" id="2964359at2"/>
<dbReference type="RefSeq" id="WP_069644090.1">
    <property type="nucleotide sequence ID" value="NZ_MIJE01000034.1"/>
</dbReference>
<reference evidence="2 3" key="1">
    <citation type="submission" date="2016-09" db="EMBL/GenBank/DDBJ databases">
        <title>Draft genome sequence for the type strain of Desulfuribacillus alkaliarsenatis AHT28, an obligately anaerobic, sulfidogenic bacterium isolated from Russian soda lake sediments.</title>
        <authorList>
            <person name="Abin C.A."/>
            <person name="Hollibaugh J.T."/>
        </authorList>
    </citation>
    <scope>NUCLEOTIDE SEQUENCE [LARGE SCALE GENOMIC DNA]</scope>
    <source>
        <strain evidence="2 3">AHT28</strain>
    </source>
</reference>
<evidence type="ECO:0000313" key="2">
    <source>
        <dbReference type="EMBL" id="OEF95818.1"/>
    </source>
</evidence>
<protein>
    <recommendedName>
        <fullName evidence="4">Methyl-accepting transducer domain-containing protein</fullName>
    </recommendedName>
</protein>
<accession>A0A1E5FZE3</accession>
<keyword evidence="1" id="KW-0175">Coiled coil</keyword>
<keyword evidence="3" id="KW-1185">Reference proteome</keyword>
<dbReference type="EMBL" id="MIJE01000034">
    <property type="protein sequence ID" value="OEF95818.1"/>
    <property type="molecule type" value="Genomic_DNA"/>
</dbReference>
<feature type="coiled-coil region" evidence="1">
    <location>
        <begin position="69"/>
        <end position="96"/>
    </location>
</feature>
<evidence type="ECO:0008006" key="4">
    <source>
        <dbReference type="Google" id="ProtNLM"/>
    </source>
</evidence>
<evidence type="ECO:0000256" key="1">
    <source>
        <dbReference type="SAM" id="Coils"/>
    </source>
</evidence>
<gene>
    <name evidence="2" type="ORF">BHF68_10485</name>
</gene>
<proteinExistence type="predicted"/>
<dbReference type="SUPFAM" id="SSF101447">
    <property type="entry name" value="Formin homology 2 domain (FH2 domain)"/>
    <property type="match status" value="1"/>
</dbReference>
<comment type="caution">
    <text evidence="2">The sequence shown here is derived from an EMBL/GenBank/DDBJ whole genome shotgun (WGS) entry which is preliminary data.</text>
</comment>
<dbReference type="STRING" id="766136.BHF68_10485"/>
<dbReference type="SUPFAM" id="SSF58104">
    <property type="entry name" value="Methyl-accepting chemotaxis protein (MCP) signaling domain"/>
    <property type="match status" value="1"/>
</dbReference>